<dbReference type="SUPFAM" id="SSF81383">
    <property type="entry name" value="F-box domain"/>
    <property type="match status" value="1"/>
</dbReference>
<reference evidence="3" key="2">
    <citation type="submission" date="2023-05" db="EMBL/GenBank/DDBJ databases">
        <authorList>
            <consortium name="Lawrence Berkeley National Laboratory"/>
            <person name="Steindorff A."/>
            <person name="Hensen N."/>
            <person name="Bonometti L."/>
            <person name="Westerberg I."/>
            <person name="Brannstrom I.O."/>
            <person name="Guillou S."/>
            <person name="Cros-Aarteil S."/>
            <person name="Calhoun S."/>
            <person name="Haridas S."/>
            <person name="Kuo A."/>
            <person name="Mondo S."/>
            <person name="Pangilinan J."/>
            <person name="Riley R."/>
            <person name="Labutti K."/>
            <person name="Andreopoulos B."/>
            <person name="Lipzen A."/>
            <person name="Chen C."/>
            <person name="Yanf M."/>
            <person name="Daum C."/>
            <person name="Ng V."/>
            <person name="Clum A."/>
            <person name="Ohm R."/>
            <person name="Martin F."/>
            <person name="Silar P."/>
            <person name="Natvig D."/>
            <person name="Lalanne C."/>
            <person name="Gautier V."/>
            <person name="Ament-Velasquez S.L."/>
            <person name="Kruys A."/>
            <person name="Hutchinson M.I."/>
            <person name="Powell A.J."/>
            <person name="Barry K."/>
            <person name="Miller A.N."/>
            <person name="Grigoriev I.V."/>
            <person name="Debuchy R."/>
            <person name="Gladieux P."/>
            <person name="Thoren M.H."/>
            <person name="Johannesson H."/>
        </authorList>
    </citation>
    <scope>NUCLEOTIDE SEQUENCE</scope>
    <source>
        <strain evidence="3">PSN293</strain>
    </source>
</reference>
<dbReference type="GO" id="GO:0006893">
    <property type="term" value="P:Golgi to plasma membrane transport"/>
    <property type="evidence" value="ECO:0007669"/>
    <property type="project" value="TreeGrafter"/>
</dbReference>
<dbReference type="GO" id="GO:0006887">
    <property type="term" value="P:exocytosis"/>
    <property type="evidence" value="ECO:0007669"/>
    <property type="project" value="TreeGrafter"/>
</dbReference>
<evidence type="ECO:0000313" key="3">
    <source>
        <dbReference type="EMBL" id="KAK4219516.1"/>
    </source>
</evidence>
<feature type="compositionally biased region" description="Polar residues" evidence="1">
    <location>
        <begin position="546"/>
        <end position="561"/>
    </location>
</feature>
<evidence type="ECO:0000313" key="4">
    <source>
        <dbReference type="Proteomes" id="UP001301769"/>
    </source>
</evidence>
<dbReference type="AlphaFoldDB" id="A0AAN7BB99"/>
<comment type="caution">
    <text evidence="3">The sequence shown here is derived from an EMBL/GenBank/DDBJ whole genome shotgun (WGS) entry which is preliminary data.</text>
</comment>
<name>A0AAN7BB99_9PEZI</name>
<dbReference type="FunFam" id="1.20.1280.50:FF:000071">
    <property type="entry name" value="Secretion pathway protein Sls2/Rcy1, putative"/>
    <property type="match status" value="1"/>
</dbReference>
<evidence type="ECO:0000259" key="2">
    <source>
        <dbReference type="PROSITE" id="PS50181"/>
    </source>
</evidence>
<dbReference type="Pfam" id="PF07393">
    <property type="entry name" value="Sec10_HB"/>
    <property type="match status" value="1"/>
</dbReference>
<dbReference type="Pfam" id="PF12937">
    <property type="entry name" value="F-box-like"/>
    <property type="match status" value="1"/>
</dbReference>
<dbReference type="SMART" id="SM00256">
    <property type="entry name" value="FBOX"/>
    <property type="match status" value="1"/>
</dbReference>
<dbReference type="Gene3D" id="1.20.1280.50">
    <property type="match status" value="1"/>
</dbReference>
<dbReference type="InterPro" id="IPR036047">
    <property type="entry name" value="F-box-like_dom_sf"/>
</dbReference>
<keyword evidence="4" id="KW-1185">Reference proteome</keyword>
<reference evidence="3" key="1">
    <citation type="journal article" date="2023" name="Mol. Phylogenet. Evol.">
        <title>Genome-scale phylogeny and comparative genomics of the fungal order Sordariales.</title>
        <authorList>
            <person name="Hensen N."/>
            <person name="Bonometti L."/>
            <person name="Westerberg I."/>
            <person name="Brannstrom I.O."/>
            <person name="Guillou S."/>
            <person name="Cros-Aarteil S."/>
            <person name="Calhoun S."/>
            <person name="Haridas S."/>
            <person name="Kuo A."/>
            <person name="Mondo S."/>
            <person name="Pangilinan J."/>
            <person name="Riley R."/>
            <person name="LaButti K."/>
            <person name="Andreopoulos B."/>
            <person name="Lipzen A."/>
            <person name="Chen C."/>
            <person name="Yan M."/>
            <person name="Daum C."/>
            <person name="Ng V."/>
            <person name="Clum A."/>
            <person name="Steindorff A."/>
            <person name="Ohm R.A."/>
            <person name="Martin F."/>
            <person name="Silar P."/>
            <person name="Natvig D.O."/>
            <person name="Lalanne C."/>
            <person name="Gautier V."/>
            <person name="Ament-Velasquez S.L."/>
            <person name="Kruys A."/>
            <person name="Hutchinson M.I."/>
            <person name="Powell A.J."/>
            <person name="Barry K."/>
            <person name="Miller A.N."/>
            <person name="Grigoriev I.V."/>
            <person name="Debuchy R."/>
            <person name="Gladieux P."/>
            <person name="Hiltunen Thoren M."/>
            <person name="Johannesson H."/>
        </authorList>
    </citation>
    <scope>NUCLEOTIDE SEQUENCE</scope>
    <source>
        <strain evidence="3">PSN293</strain>
    </source>
</reference>
<protein>
    <submittedName>
        <fullName evidence="3">F-box protein pof6</fullName>
    </submittedName>
</protein>
<organism evidence="3 4">
    <name type="scientific">Rhypophila decipiens</name>
    <dbReference type="NCBI Taxonomy" id="261697"/>
    <lineage>
        <taxon>Eukaryota</taxon>
        <taxon>Fungi</taxon>
        <taxon>Dikarya</taxon>
        <taxon>Ascomycota</taxon>
        <taxon>Pezizomycotina</taxon>
        <taxon>Sordariomycetes</taxon>
        <taxon>Sordariomycetidae</taxon>
        <taxon>Sordariales</taxon>
        <taxon>Naviculisporaceae</taxon>
        <taxon>Rhypophila</taxon>
    </lineage>
</organism>
<gene>
    <name evidence="3" type="ORF">QBC37DRAFT_410234</name>
</gene>
<feature type="region of interest" description="Disordered" evidence="1">
    <location>
        <begin position="546"/>
        <end position="590"/>
    </location>
</feature>
<accession>A0AAN7BB99</accession>
<dbReference type="InterPro" id="IPR009976">
    <property type="entry name" value="Sec10-like"/>
</dbReference>
<dbReference type="PANTHER" id="PTHR12100:SF1">
    <property type="entry name" value="RECYCLIN-1"/>
    <property type="match status" value="1"/>
</dbReference>
<feature type="domain" description="F-box" evidence="2">
    <location>
        <begin position="43"/>
        <end position="83"/>
    </location>
</feature>
<proteinExistence type="predicted"/>
<dbReference type="Proteomes" id="UP001301769">
    <property type="component" value="Unassembled WGS sequence"/>
</dbReference>
<dbReference type="CDD" id="cd09917">
    <property type="entry name" value="F-box_SF"/>
    <property type="match status" value="1"/>
</dbReference>
<feature type="region of interest" description="Disordered" evidence="1">
    <location>
        <begin position="157"/>
        <end position="190"/>
    </location>
</feature>
<dbReference type="PANTHER" id="PTHR12100">
    <property type="entry name" value="SEC10"/>
    <property type="match status" value="1"/>
</dbReference>
<dbReference type="GO" id="GO:0000145">
    <property type="term" value="C:exocyst"/>
    <property type="evidence" value="ECO:0007669"/>
    <property type="project" value="TreeGrafter"/>
</dbReference>
<sequence>MSNFRRAPTLGMGVGGGPKPAVNQSILKTLQQTEMVGGGKPVLPAEILVTILDYLPVSDLMRFARTSRRMREMVYDDTRWVSRLRSMGCWDEAEARRRFEEVMRRRREMAERANNARAAAAGTAAGGTRASQPPAVASTTLFDAAVEEEKRARGLSDLGDGFETMNIGGMPSSPPRQRQSQSQNKDPSPDLETILQVLKGVKSIRGYARQEYGKVYGALAPFYFDLAKAKSHTDPVIFQVFRDPERQAQMLANLKVFAKSDWSQGWVQREEKLANMTAIFESAVLREFEQGYEYWDVDGRMKKYAHVLETLSGGTENGGVNVGVELFIQKHPIFTDKEVLANSMDCLNQAPADSISLEPSRRFYEVLHTKVNAQADIMEKIFPKPGPVFWAFLAKVREDIIMEYVMPLFDESHERSIAAYLKAVSGLFEQTMQFLTTLTPPKGVTKEEQATAAKEIALKIFEPHLDLYLQDELDHFTKQAEREVGEWEKKLSEQDASVESFYMASFTNRQADKKDFLTSFKKVVMMPVTVLPTSLGLPLGSPFASSKPASTVANANGLQPTTPQPSRPHSPSLTGGSIERSGSPLPGKAPTDELAAKAALMTSRLEGIKSLFSIEVALSLVHNAKASLGRMAVFIQLGGQAGGEAREQCESVFVALLRILGNGHVKPGFDKAVAHLSQYNPREVSKHDKGGVAPLVTFIELVNVGDLISQMIDVFYEQQLAGPKIADRNDFLDPAGLAKKKFEQMLDESVAAGLNKGIDVLMDEVEYICATTQLPTDYNPTTPDMAAAAAANNGSDAASQHGGAAALASPLPFGRLDMDIGPTHTAQRIRDLVASHTSMLTGSTDKSMLDVFNGEVGLRLFTAVCKHLKRQRISNMGAIKLIADMNLYFEYIRTLKNQDLLAYFKALRELSQIYLIDSKHAKEMATIIADGDRFGGIFRAEEVYEYAERRADWYIVRKDVERAMYGLECSLM</sequence>
<evidence type="ECO:0000256" key="1">
    <source>
        <dbReference type="SAM" id="MobiDB-lite"/>
    </source>
</evidence>
<dbReference type="InterPro" id="IPR048627">
    <property type="entry name" value="Sec10_HB"/>
</dbReference>
<dbReference type="EMBL" id="MU858048">
    <property type="protein sequence ID" value="KAK4219516.1"/>
    <property type="molecule type" value="Genomic_DNA"/>
</dbReference>
<dbReference type="PROSITE" id="PS50181">
    <property type="entry name" value="FBOX"/>
    <property type="match status" value="1"/>
</dbReference>
<dbReference type="InterPro" id="IPR001810">
    <property type="entry name" value="F-box_dom"/>
</dbReference>